<evidence type="ECO:0000313" key="2">
    <source>
        <dbReference type="EMBL" id="PWW83026.1"/>
    </source>
</evidence>
<comment type="caution">
    <text evidence="2">The sequence shown here is derived from an EMBL/GenBank/DDBJ whole genome shotgun (WGS) entry which is preliminary data.</text>
</comment>
<sequence>MSRKVLVTGSTGFIGSRLVRKLLACGQEVYALVRKSSNLELFSDVADDVHIVNGDITDADSLREAFDGMDQVYHSAGYTYMGGSNGKVGLLRSINIDGTRNVMQAALDKQVGRVVHVSSITAVGIASKSGPPCNESSQWNFDKVGLYYAETKRQAEIEVKKAVEKGLDCVIVNPAYVFGAGDVNFNAGRLIKDAYHKKMPFYPLGGVCVVDVEIVVEAVVRAMEVGRTGERYILGGDNVTYKELADTISRVTGRPMFMMPLPFFVTKFLHALLVTLHFKSRVSKLFNPTMFRVASEFLYFSSEKAIRELDMRTEPIEHSIRRAFNWYKEEGLL</sequence>
<gene>
    <name evidence="2" type="ORF">CR164_00210</name>
</gene>
<dbReference type="OrthoDB" id="596910at2"/>
<evidence type="ECO:0000313" key="3">
    <source>
        <dbReference type="Proteomes" id="UP000246278"/>
    </source>
</evidence>
<dbReference type="InterPro" id="IPR051783">
    <property type="entry name" value="NAD(P)-dependent_oxidoreduct"/>
</dbReference>
<name>A0A317TBE1_9CHLB</name>
<organism evidence="2 3">
    <name type="scientific">Prosthecochloris marina</name>
    <dbReference type="NCBI Taxonomy" id="2017681"/>
    <lineage>
        <taxon>Bacteria</taxon>
        <taxon>Pseudomonadati</taxon>
        <taxon>Chlorobiota</taxon>
        <taxon>Chlorobiia</taxon>
        <taxon>Chlorobiales</taxon>
        <taxon>Chlorobiaceae</taxon>
        <taxon>Prosthecochloris</taxon>
    </lineage>
</organism>
<dbReference type="PANTHER" id="PTHR48079:SF6">
    <property type="entry name" value="NAD(P)-BINDING DOMAIN-CONTAINING PROTEIN-RELATED"/>
    <property type="match status" value="1"/>
</dbReference>
<reference evidence="3" key="1">
    <citation type="submission" date="2017-10" db="EMBL/GenBank/DDBJ databases">
        <authorList>
            <person name="Gaisin V.A."/>
            <person name="Rysina M.S."/>
            <person name="Grouzdev D.S."/>
        </authorList>
    </citation>
    <scope>NUCLEOTIDE SEQUENCE [LARGE SCALE GENOMIC DNA]</scope>
    <source>
        <strain evidence="3">V1</strain>
    </source>
</reference>
<feature type="domain" description="NAD-dependent epimerase/dehydratase" evidence="1">
    <location>
        <begin position="5"/>
        <end position="235"/>
    </location>
</feature>
<dbReference type="InterPro" id="IPR001509">
    <property type="entry name" value="Epimerase_deHydtase"/>
</dbReference>
<dbReference type="Pfam" id="PF01370">
    <property type="entry name" value="Epimerase"/>
    <property type="match status" value="1"/>
</dbReference>
<accession>A0A317TBE1</accession>
<dbReference type="Gene3D" id="3.40.50.720">
    <property type="entry name" value="NAD(P)-binding Rossmann-like Domain"/>
    <property type="match status" value="1"/>
</dbReference>
<proteinExistence type="predicted"/>
<dbReference type="SUPFAM" id="SSF51735">
    <property type="entry name" value="NAD(P)-binding Rossmann-fold domains"/>
    <property type="match status" value="1"/>
</dbReference>
<dbReference type="RefSeq" id="WP_110021910.1">
    <property type="nucleotide sequence ID" value="NZ_PDNZ01000001.1"/>
</dbReference>
<protein>
    <submittedName>
        <fullName evidence="2">Epimerase</fullName>
    </submittedName>
</protein>
<dbReference type="EMBL" id="PDNZ01000001">
    <property type="protein sequence ID" value="PWW83026.1"/>
    <property type="molecule type" value="Genomic_DNA"/>
</dbReference>
<evidence type="ECO:0000259" key="1">
    <source>
        <dbReference type="Pfam" id="PF01370"/>
    </source>
</evidence>
<dbReference type="GO" id="GO:0004029">
    <property type="term" value="F:aldehyde dehydrogenase (NAD+) activity"/>
    <property type="evidence" value="ECO:0007669"/>
    <property type="project" value="TreeGrafter"/>
</dbReference>
<dbReference type="PANTHER" id="PTHR48079">
    <property type="entry name" value="PROTEIN YEEZ"/>
    <property type="match status" value="1"/>
</dbReference>
<dbReference type="Proteomes" id="UP000246278">
    <property type="component" value="Unassembled WGS sequence"/>
</dbReference>
<keyword evidence="3" id="KW-1185">Reference proteome</keyword>
<dbReference type="AlphaFoldDB" id="A0A317TBE1"/>
<dbReference type="InterPro" id="IPR036291">
    <property type="entry name" value="NAD(P)-bd_dom_sf"/>
</dbReference>
<dbReference type="GO" id="GO:0005737">
    <property type="term" value="C:cytoplasm"/>
    <property type="evidence" value="ECO:0007669"/>
    <property type="project" value="TreeGrafter"/>
</dbReference>